<dbReference type="CDD" id="cd13134">
    <property type="entry name" value="MATE_like_8"/>
    <property type="match status" value="1"/>
</dbReference>
<keyword evidence="6 7" id="KW-0472">Membrane</keyword>
<dbReference type="InterPro" id="IPR002528">
    <property type="entry name" value="MATE_fam"/>
</dbReference>
<feature type="transmembrane region" description="Helical" evidence="7">
    <location>
        <begin position="57"/>
        <end position="74"/>
    </location>
</feature>
<dbReference type="Proteomes" id="UP001157114">
    <property type="component" value="Unassembled WGS sequence"/>
</dbReference>
<evidence type="ECO:0000313" key="8">
    <source>
        <dbReference type="EMBL" id="GLX68758.1"/>
    </source>
</evidence>
<dbReference type="PANTHER" id="PTHR42925:SF2">
    <property type="entry name" value="NA+ DRIVEN MULTIDRUG EFFLUX PUMP"/>
    <property type="match status" value="1"/>
</dbReference>
<comment type="caution">
    <text evidence="8">The sequence shown here is derived from an EMBL/GenBank/DDBJ whole genome shotgun (WGS) entry which is preliminary data.</text>
</comment>
<evidence type="ECO:0000256" key="1">
    <source>
        <dbReference type="ARBA" id="ARBA00004651"/>
    </source>
</evidence>
<dbReference type="PANTHER" id="PTHR42925">
    <property type="entry name" value="MULTIDRUG AND TOXIN EFFLUX PROTEIN MATE FAMILY"/>
    <property type="match status" value="1"/>
</dbReference>
<evidence type="ECO:0000256" key="6">
    <source>
        <dbReference type="ARBA" id="ARBA00023136"/>
    </source>
</evidence>
<feature type="transmembrane region" description="Helical" evidence="7">
    <location>
        <begin position="385"/>
        <end position="405"/>
    </location>
</feature>
<keyword evidence="2" id="KW-0813">Transport</keyword>
<feature type="transmembrane region" description="Helical" evidence="7">
    <location>
        <begin position="95"/>
        <end position="119"/>
    </location>
</feature>
<evidence type="ECO:0000256" key="7">
    <source>
        <dbReference type="SAM" id="Phobius"/>
    </source>
</evidence>
<feature type="transmembrane region" description="Helical" evidence="7">
    <location>
        <begin position="256"/>
        <end position="276"/>
    </location>
</feature>
<evidence type="ECO:0000256" key="3">
    <source>
        <dbReference type="ARBA" id="ARBA00022475"/>
    </source>
</evidence>
<sequence>MSEVNKGRSISLYALAWPIAIELILQFLMGTVDSLMVSRLGDNAVSAVGVSNQVMRSLLTIFVLINGGAGIVIARRWGAGDTNTARRAAAMAIKVGLIGGVAVSFLFAFGSGTIVRLMGTPAEVVPQATTYMAFIGGCSILTELTMMLTVMIRNTGNTRGPMMIAIGMNVVHVLLNYVFIFGELGFPQMGIEGIGISTIISRLLAVLVGVWLLLRSFPSKFQPSDWRGFDRPLLKEMIGIGLPNLGNAASWGYSQIVTLAIVSSMGAVQLAAFSYFNIIQQLPWLIGNSIGMAVQIQCGQLYGAKRYDEVYRAPYRAAAIGMLPTLALAVMLYAFGHTTIGWFTADRDIAGILLPLFFWCMIWQPMRTWTYTFIQSLTAIGEARFVALSSVLGMWIFATGGAYVFGVLLDMGVMGALVGLLLDELFRAILVGTRWIRRRKLPRQQGEPAEAAQQEAIPL</sequence>
<feature type="transmembrane region" description="Helical" evidence="7">
    <location>
        <begin position="348"/>
        <end position="364"/>
    </location>
</feature>
<reference evidence="8 9" key="1">
    <citation type="submission" date="2023-03" db="EMBL/GenBank/DDBJ databases">
        <title>Draft genome sequence of the bacteria which degrade cell wall of Tricholomamatutake.</title>
        <authorList>
            <person name="Konishi Y."/>
            <person name="Fukuta Y."/>
            <person name="Shirasaka N."/>
        </authorList>
    </citation>
    <scope>NUCLEOTIDE SEQUENCE [LARGE SCALE GENOMIC DNA]</scope>
    <source>
        <strain evidence="9">mu1</strain>
    </source>
</reference>
<dbReference type="Pfam" id="PF01554">
    <property type="entry name" value="MatE"/>
    <property type="match status" value="2"/>
</dbReference>
<feature type="transmembrane region" description="Helical" evidence="7">
    <location>
        <begin position="164"/>
        <end position="182"/>
    </location>
</feature>
<accession>A0ABQ6GD07</accession>
<dbReference type="InterPro" id="IPR047135">
    <property type="entry name" value="YsiQ"/>
</dbReference>
<evidence type="ECO:0000313" key="9">
    <source>
        <dbReference type="Proteomes" id="UP001157114"/>
    </source>
</evidence>
<dbReference type="NCBIfam" id="TIGR00797">
    <property type="entry name" value="matE"/>
    <property type="match status" value="1"/>
</dbReference>
<keyword evidence="4 7" id="KW-0812">Transmembrane</keyword>
<feature type="transmembrane region" description="Helical" evidence="7">
    <location>
        <begin position="131"/>
        <end position="152"/>
    </location>
</feature>
<feature type="transmembrane region" description="Helical" evidence="7">
    <location>
        <begin position="194"/>
        <end position="214"/>
    </location>
</feature>
<organism evidence="8 9">
    <name type="scientific">Paenibacillus glycanilyticus</name>
    <dbReference type="NCBI Taxonomy" id="126569"/>
    <lineage>
        <taxon>Bacteria</taxon>
        <taxon>Bacillati</taxon>
        <taxon>Bacillota</taxon>
        <taxon>Bacilli</taxon>
        <taxon>Bacillales</taxon>
        <taxon>Paenibacillaceae</taxon>
        <taxon>Paenibacillus</taxon>
    </lineage>
</organism>
<dbReference type="PIRSF" id="PIRSF006603">
    <property type="entry name" value="DinF"/>
    <property type="match status" value="1"/>
</dbReference>
<dbReference type="RefSeq" id="WP_284239521.1">
    <property type="nucleotide sequence ID" value="NZ_BSSQ01000013.1"/>
</dbReference>
<comment type="subcellular location">
    <subcellularLocation>
        <location evidence="1">Cell membrane</location>
        <topology evidence="1">Multi-pass membrane protein</topology>
    </subcellularLocation>
</comment>
<keyword evidence="3" id="KW-1003">Cell membrane</keyword>
<feature type="transmembrane region" description="Helical" evidence="7">
    <location>
        <begin position="315"/>
        <end position="336"/>
    </location>
</feature>
<protein>
    <submittedName>
        <fullName evidence="8">Transporter YisQ</fullName>
    </submittedName>
</protein>
<evidence type="ECO:0000256" key="4">
    <source>
        <dbReference type="ARBA" id="ARBA00022692"/>
    </source>
</evidence>
<keyword evidence="5 7" id="KW-1133">Transmembrane helix</keyword>
<feature type="transmembrane region" description="Helical" evidence="7">
    <location>
        <begin position="12"/>
        <end position="37"/>
    </location>
</feature>
<dbReference type="InterPro" id="IPR048279">
    <property type="entry name" value="MdtK-like"/>
</dbReference>
<gene>
    <name evidence="8" type="primary">yisQ_2</name>
    <name evidence="8" type="ORF">MU1_31030</name>
</gene>
<keyword evidence="9" id="KW-1185">Reference proteome</keyword>
<feature type="transmembrane region" description="Helical" evidence="7">
    <location>
        <begin position="282"/>
        <end position="303"/>
    </location>
</feature>
<feature type="transmembrane region" description="Helical" evidence="7">
    <location>
        <begin position="411"/>
        <end position="430"/>
    </location>
</feature>
<name>A0ABQ6GD07_9BACL</name>
<evidence type="ECO:0000256" key="5">
    <source>
        <dbReference type="ARBA" id="ARBA00022989"/>
    </source>
</evidence>
<evidence type="ECO:0000256" key="2">
    <source>
        <dbReference type="ARBA" id="ARBA00022448"/>
    </source>
</evidence>
<proteinExistence type="predicted"/>
<dbReference type="EMBL" id="BSSQ01000013">
    <property type="protein sequence ID" value="GLX68758.1"/>
    <property type="molecule type" value="Genomic_DNA"/>
</dbReference>